<dbReference type="GO" id="GO:0005507">
    <property type="term" value="F:copper ion binding"/>
    <property type="evidence" value="ECO:0007669"/>
    <property type="project" value="UniProtKB-UniRule"/>
</dbReference>
<keyword evidence="4 5" id="KW-0186">Copper</keyword>
<dbReference type="GO" id="GO:0042597">
    <property type="term" value="C:periplasmic space"/>
    <property type="evidence" value="ECO:0007669"/>
    <property type="project" value="UniProtKB-SubCell"/>
</dbReference>
<dbReference type="InterPro" id="IPR007348">
    <property type="entry name" value="CopC_dom"/>
</dbReference>
<keyword evidence="5" id="KW-0574">Periplasm</keyword>
<dbReference type="Proteomes" id="UP000887320">
    <property type="component" value="Unassembled WGS sequence"/>
</dbReference>
<comment type="subcellular location">
    <subcellularLocation>
        <location evidence="1">Cell envelope</location>
    </subcellularLocation>
    <subcellularLocation>
        <location evidence="5">Periplasm</location>
    </subcellularLocation>
</comment>
<dbReference type="GO" id="GO:0006825">
    <property type="term" value="P:copper ion transport"/>
    <property type="evidence" value="ECO:0007669"/>
    <property type="project" value="InterPro"/>
</dbReference>
<name>A0A6A1RQ59_ACIGI</name>
<dbReference type="Gene3D" id="2.60.40.1220">
    <property type="match status" value="1"/>
</dbReference>
<evidence type="ECO:0000256" key="4">
    <source>
        <dbReference type="ARBA" id="ARBA00023008"/>
    </source>
</evidence>
<comment type="similarity">
    <text evidence="5">Belongs to the CopC family.</text>
</comment>
<evidence type="ECO:0000256" key="6">
    <source>
        <dbReference type="SAM" id="SignalP"/>
    </source>
</evidence>
<dbReference type="InterPro" id="IPR014755">
    <property type="entry name" value="Cu-Rt/internalin_Ig-like"/>
</dbReference>
<organism evidence="8 9">
    <name type="scientific">Acinetobacter guillouiae</name>
    <name type="common">Acinetobacter genomosp. 11</name>
    <dbReference type="NCBI Taxonomy" id="106649"/>
    <lineage>
        <taxon>Bacteria</taxon>
        <taxon>Pseudomonadati</taxon>
        <taxon>Pseudomonadota</taxon>
        <taxon>Gammaproteobacteria</taxon>
        <taxon>Moraxellales</taxon>
        <taxon>Moraxellaceae</taxon>
        <taxon>Acinetobacter</taxon>
    </lineage>
</organism>
<comment type="caution">
    <text evidence="8">The sequence shown here is derived from an EMBL/GenBank/DDBJ whole genome shotgun (WGS) entry which is preliminary data.</text>
</comment>
<reference evidence="8" key="1">
    <citation type="submission" date="2021-07" db="EMBL/GenBank/DDBJ databases">
        <authorList>
            <person name="Fernandez M."/>
            <person name="Pereira P."/>
            <person name="Torres Tejerizo G.A."/>
            <person name="Gonzalez P."/>
            <person name="Agostini E."/>
        </authorList>
    </citation>
    <scope>NUCLEOTIDE SEQUENCE</scope>
    <source>
        <strain evidence="8">SFC 500-1A</strain>
    </source>
</reference>
<accession>A0A6A1RQ59</accession>
<keyword evidence="2 5" id="KW-0479">Metal-binding</keyword>
<feature type="signal peptide" evidence="6">
    <location>
        <begin position="1"/>
        <end position="29"/>
    </location>
</feature>
<dbReference type="Pfam" id="PF04234">
    <property type="entry name" value="CopC"/>
    <property type="match status" value="1"/>
</dbReference>
<dbReference type="GO" id="GO:0046688">
    <property type="term" value="P:response to copper ion"/>
    <property type="evidence" value="ECO:0007669"/>
    <property type="project" value="UniProtKB-UniRule"/>
</dbReference>
<sequence>MKFSQNNMTKLRNALFGVVILISATNAMAHVDLTSSTPAMNASITTAPKSLVLNFSGEVMLMNIKVLDAQRTNIPLNYKVNHDLKKIFNVPVPALKKGKYFVVWTTMGKDGHNMNNEYSFTIK</sequence>
<dbReference type="InterPro" id="IPR014756">
    <property type="entry name" value="Ig_E-set"/>
</dbReference>
<proteinExistence type="inferred from homology"/>
<evidence type="ECO:0000256" key="2">
    <source>
        <dbReference type="ARBA" id="ARBA00022723"/>
    </source>
</evidence>
<dbReference type="PANTHER" id="PTHR34820">
    <property type="entry name" value="INNER MEMBRANE PROTEIN YEBZ"/>
    <property type="match status" value="1"/>
</dbReference>
<evidence type="ECO:0000313" key="8">
    <source>
        <dbReference type="EMBL" id="MCF0263624.1"/>
    </source>
</evidence>
<feature type="domain" description="CopC" evidence="7">
    <location>
        <begin position="30"/>
        <end position="122"/>
    </location>
</feature>
<dbReference type="InterPro" id="IPR032694">
    <property type="entry name" value="CopC/D"/>
</dbReference>
<protein>
    <recommendedName>
        <fullName evidence="5">Copper resistance protein C</fullName>
    </recommendedName>
</protein>
<comment type="function">
    <text evidence="5">Involved in copper resistance.</text>
</comment>
<dbReference type="GO" id="GO:0030313">
    <property type="term" value="C:cell envelope"/>
    <property type="evidence" value="ECO:0007669"/>
    <property type="project" value="UniProtKB-SubCell"/>
</dbReference>
<dbReference type="SUPFAM" id="SSF81296">
    <property type="entry name" value="E set domains"/>
    <property type="match status" value="1"/>
</dbReference>
<evidence type="ECO:0000256" key="3">
    <source>
        <dbReference type="ARBA" id="ARBA00022729"/>
    </source>
</evidence>
<keyword evidence="3 5" id="KW-0732">Signal</keyword>
<evidence type="ECO:0000313" key="9">
    <source>
        <dbReference type="Proteomes" id="UP000887320"/>
    </source>
</evidence>
<dbReference type="EMBL" id="JAHWXT010000001">
    <property type="protein sequence ID" value="MCF0263624.1"/>
    <property type="molecule type" value="Genomic_DNA"/>
</dbReference>
<dbReference type="RefSeq" id="WP_004722122.1">
    <property type="nucleotide sequence ID" value="NZ_BBRY01000035.1"/>
</dbReference>
<gene>
    <name evidence="8" type="ORF">KW868_03970</name>
</gene>
<evidence type="ECO:0000256" key="1">
    <source>
        <dbReference type="ARBA" id="ARBA00004196"/>
    </source>
</evidence>
<dbReference type="AlphaFoldDB" id="A0A6A1RQ59"/>
<feature type="chain" id="PRO_5041089951" description="Copper resistance protein C" evidence="6">
    <location>
        <begin position="30"/>
        <end position="123"/>
    </location>
</feature>
<evidence type="ECO:0000256" key="5">
    <source>
        <dbReference type="RuleBase" id="RU369037"/>
    </source>
</evidence>
<evidence type="ECO:0000259" key="7">
    <source>
        <dbReference type="Pfam" id="PF04234"/>
    </source>
</evidence>
<dbReference type="GO" id="GO:0005886">
    <property type="term" value="C:plasma membrane"/>
    <property type="evidence" value="ECO:0007669"/>
    <property type="project" value="TreeGrafter"/>
</dbReference>
<dbReference type="PANTHER" id="PTHR34820:SF4">
    <property type="entry name" value="INNER MEMBRANE PROTEIN YEBZ"/>
    <property type="match status" value="1"/>
</dbReference>